<dbReference type="Proteomes" id="UP000504606">
    <property type="component" value="Unplaced"/>
</dbReference>
<dbReference type="GO" id="GO:0008270">
    <property type="term" value="F:zinc ion binding"/>
    <property type="evidence" value="ECO:0007669"/>
    <property type="project" value="InterPro"/>
</dbReference>
<gene>
    <name evidence="4" type="primary">LOC113215851</name>
</gene>
<dbReference type="RefSeq" id="XP_052122611.1">
    <property type="nucleotide sequence ID" value="XM_052266651.1"/>
</dbReference>
<dbReference type="OrthoDB" id="8196237at2759"/>
<dbReference type="AlphaFoldDB" id="A0A9C6WV94"/>
<feature type="compositionally biased region" description="Polar residues" evidence="1">
    <location>
        <begin position="279"/>
        <end position="305"/>
    </location>
</feature>
<dbReference type="Gene3D" id="3.30.160.60">
    <property type="entry name" value="Classic Zinc Finger"/>
    <property type="match status" value="3"/>
</dbReference>
<dbReference type="SMART" id="SM00451">
    <property type="entry name" value="ZnF_U1"/>
    <property type="match status" value="3"/>
</dbReference>
<feature type="compositionally biased region" description="Pro residues" evidence="1">
    <location>
        <begin position="38"/>
        <end position="164"/>
    </location>
</feature>
<dbReference type="GO" id="GO:0003676">
    <property type="term" value="F:nucleic acid binding"/>
    <property type="evidence" value="ECO:0007669"/>
    <property type="project" value="InterPro"/>
</dbReference>
<feature type="compositionally biased region" description="Polar residues" evidence="1">
    <location>
        <begin position="418"/>
        <end position="440"/>
    </location>
</feature>
<reference evidence="4" key="1">
    <citation type="submission" date="2025-08" db="UniProtKB">
        <authorList>
            <consortium name="RefSeq"/>
        </authorList>
    </citation>
    <scope>IDENTIFICATION</scope>
    <source>
        <tissue evidence="4">Whole organism</tissue>
    </source>
</reference>
<proteinExistence type="predicted"/>
<dbReference type="InterPro" id="IPR052644">
    <property type="entry name" value="ZMAT3"/>
</dbReference>
<dbReference type="SMART" id="SM00355">
    <property type="entry name" value="ZnF_C2H2"/>
    <property type="match status" value="3"/>
</dbReference>
<dbReference type="PROSITE" id="PS00028">
    <property type="entry name" value="ZINC_FINGER_C2H2_1"/>
    <property type="match status" value="2"/>
</dbReference>
<dbReference type="InterPro" id="IPR013087">
    <property type="entry name" value="Znf_C2H2_type"/>
</dbReference>
<dbReference type="GeneID" id="113215851"/>
<feature type="region of interest" description="Disordered" evidence="1">
    <location>
        <begin position="34"/>
        <end position="171"/>
    </location>
</feature>
<evidence type="ECO:0000313" key="3">
    <source>
        <dbReference type="Proteomes" id="UP000504606"/>
    </source>
</evidence>
<accession>A0A9C6WV94</accession>
<feature type="domain" description="C2H2-type" evidence="2">
    <location>
        <begin position="327"/>
        <end position="349"/>
    </location>
</feature>
<dbReference type="PANTHER" id="PTHR46786">
    <property type="entry name" value="ZINC FINGER MATRIN-TYPE PROTEIN 3"/>
    <property type="match status" value="1"/>
</dbReference>
<dbReference type="InterPro" id="IPR003604">
    <property type="entry name" value="Matrin/U1-like-C_Znf_C2H2"/>
</dbReference>
<feature type="region of interest" description="Disordered" evidence="1">
    <location>
        <begin position="275"/>
        <end position="313"/>
    </location>
</feature>
<feature type="region of interest" description="Disordered" evidence="1">
    <location>
        <begin position="417"/>
        <end position="440"/>
    </location>
</feature>
<evidence type="ECO:0000256" key="1">
    <source>
        <dbReference type="SAM" id="MobiDB-lite"/>
    </source>
</evidence>
<evidence type="ECO:0000259" key="2">
    <source>
        <dbReference type="PROSITE" id="PS00028"/>
    </source>
</evidence>
<evidence type="ECO:0000313" key="4">
    <source>
        <dbReference type="RefSeq" id="XP_052122611.1"/>
    </source>
</evidence>
<dbReference type="Pfam" id="PF12874">
    <property type="entry name" value="zf-met"/>
    <property type="match status" value="3"/>
</dbReference>
<dbReference type="SUPFAM" id="SSF101447">
    <property type="entry name" value="Formin homology 2 domain (FH2 domain)"/>
    <property type="match status" value="1"/>
</dbReference>
<dbReference type="InterPro" id="IPR036236">
    <property type="entry name" value="Znf_C2H2_sf"/>
</dbReference>
<name>A0A9C6WV94_FRAOC</name>
<dbReference type="PANTHER" id="PTHR46786:SF1">
    <property type="entry name" value="ZINC FINGER MATRIN-TYPE PROTEIN 3"/>
    <property type="match status" value="1"/>
</dbReference>
<organism evidence="3 4">
    <name type="scientific">Frankliniella occidentalis</name>
    <name type="common">Western flower thrips</name>
    <name type="synonym">Euthrips occidentalis</name>
    <dbReference type="NCBI Taxonomy" id="133901"/>
    <lineage>
        <taxon>Eukaryota</taxon>
        <taxon>Metazoa</taxon>
        <taxon>Ecdysozoa</taxon>
        <taxon>Arthropoda</taxon>
        <taxon>Hexapoda</taxon>
        <taxon>Insecta</taxon>
        <taxon>Pterygota</taxon>
        <taxon>Neoptera</taxon>
        <taxon>Paraneoptera</taxon>
        <taxon>Thysanoptera</taxon>
        <taxon>Terebrantia</taxon>
        <taxon>Thripoidea</taxon>
        <taxon>Thripidae</taxon>
        <taxon>Frankliniella</taxon>
    </lineage>
</organism>
<feature type="compositionally biased region" description="Gly residues" evidence="1">
    <location>
        <begin position="367"/>
        <end position="376"/>
    </location>
</feature>
<keyword evidence="3" id="KW-1185">Reference proteome</keyword>
<dbReference type="SUPFAM" id="SSF57667">
    <property type="entry name" value="beta-beta-alpha zinc fingers"/>
    <property type="match status" value="3"/>
</dbReference>
<protein>
    <submittedName>
        <fullName evidence="4">Zinc finger protein 385B-like isoform X1</fullName>
    </submittedName>
</protein>
<feature type="domain" description="C2H2-type" evidence="2">
    <location>
        <begin position="251"/>
        <end position="273"/>
    </location>
</feature>
<sequence>MQVSLLPPNMNYWMDPGLGAVPQHGFTEDVNFAALASAPPPPPPPPVATSPCVAGPPPPPPHSVAGPPPPHSVAGPPPNPLSGPPPHSVAGPPPLHSVAGPPPLHSVAGPPPPHSVAGPPPPHSVAGPPPPHSVAGPPPLHSVAGPPPLHSVAGPPPSHPPPAPHDNNFRRVNHNYYNKSRSNAKKTVVTQKCEICNIELVGQVVIDAHMKGSKHAKKLKAKELLNNMIDAGQVKVDGAQNDKNGTGMFKCDTCNVALNSSQQLDVHYAGAKHKAKLNETATPQVQQNSSSTTWNNPSANGSNESKGVVPKAEKPKSMIANPLDLVCNICNITVNSPQQLEQHLHSKKHLDRESGRSSQRPTPYSRGGRGGRGGLGSHSRGGKSVPAKFTSLSSSFKSAGYSNSFIKPEGGVSMPANCGTNKGPNQAGPSHQNVGKASNYGNHYKNRGNFGSLTPYVNTDSGRGGYNGRGGAAVSGGGWPNPVDASYGAHPGYGGYDYDQYGYGYGYENSDQYGGYGMMQSGPPPSY</sequence>
<feature type="region of interest" description="Disordered" evidence="1">
    <location>
        <begin position="340"/>
        <end position="388"/>
    </location>
</feature>